<reference evidence="2 3" key="1">
    <citation type="submission" date="2018-01" db="EMBL/GenBank/DDBJ databases">
        <title>Tropical forage species Digitaria eriantha prevents oxidative stress under low temperature conditions by the incorporation of polyhydroxybutyrate-producing endophytic bacteria.</title>
        <authorList>
            <person name="Stritzler M."/>
            <person name="Ayub N."/>
        </authorList>
    </citation>
    <scope>NUCLEOTIDE SEQUENCE [LARGE SCALE GENOMIC DNA]</scope>
    <source>
        <strain evidence="2 3">FR1</strain>
    </source>
</reference>
<feature type="region of interest" description="Disordered" evidence="1">
    <location>
        <begin position="45"/>
        <end position="64"/>
    </location>
</feature>
<keyword evidence="3" id="KW-1185">Reference proteome</keyword>
<name>A0ABN5G803_PSEO1</name>
<evidence type="ECO:0000313" key="3">
    <source>
        <dbReference type="Proteomes" id="UP000235315"/>
    </source>
</evidence>
<gene>
    <name evidence="2" type="ORF">C1C98_15350</name>
</gene>
<dbReference type="Proteomes" id="UP000235315">
    <property type="component" value="Chromosome"/>
</dbReference>
<sequence length="64" mass="6680">MELIEGPVGAKLARDGGVSETWMLTDTPLSRASFAPTGRSFASSAISGWRARSSPPQAWPMSGG</sequence>
<proteinExistence type="predicted"/>
<dbReference type="EMBL" id="CP025738">
    <property type="protein sequence ID" value="AUO46736.1"/>
    <property type="molecule type" value="Genomic_DNA"/>
</dbReference>
<evidence type="ECO:0000256" key="1">
    <source>
        <dbReference type="SAM" id="MobiDB-lite"/>
    </source>
</evidence>
<evidence type="ECO:0000313" key="2">
    <source>
        <dbReference type="EMBL" id="AUO46736.1"/>
    </source>
</evidence>
<protein>
    <submittedName>
        <fullName evidence="2">Uncharacterized protein</fullName>
    </submittedName>
</protein>
<organism evidence="2 3">
    <name type="scientific">Pseudomonas ogarae (strain DSM 112162 / CECT 30235 / F113)</name>
    <dbReference type="NCBI Taxonomy" id="1114970"/>
    <lineage>
        <taxon>Bacteria</taxon>
        <taxon>Pseudomonadati</taxon>
        <taxon>Pseudomonadota</taxon>
        <taxon>Gammaproteobacteria</taxon>
        <taxon>Pseudomonadales</taxon>
        <taxon>Pseudomonadaceae</taxon>
        <taxon>Pseudomonas</taxon>
    </lineage>
</organism>
<accession>A0ABN5G803</accession>